<protein>
    <recommendedName>
        <fullName evidence="3">histidine kinase</fullName>
        <ecNumber evidence="3">2.7.13.3</ecNumber>
    </recommendedName>
</protein>
<evidence type="ECO:0000256" key="11">
    <source>
        <dbReference type="ARBA" id="ARBA00023012"/>
    </source>
</evidence>
<evidence type="ECO:0000313" key="15">
    <source>
        <dbReference type="Proteomes" id="UP000548476"/>
    </source>
</evidence>
<dbReference type="Pfam" id="PF08376">
    <property type="entry name" value="NIT"/>
    <property type="match status" value="1"/>
</dbReference>
<dbReference type="CDD" id="cd06225">
    <property type="entry name" value="HAMP"/>
    <property type="match status" value="1"/>
</dbReference>
<feature type="domain" description="HAMP" evidence="13">
    <location>
        <begin position="302"/>
        <end position="379"/>
    </location>
</feature>
<dbReference type="GO" id="GO:0000160">
    <property type="term" value="P:phosphorelay signal transduction system"/>
    <property type="evidence" value="ECO:0007669"/>
    <property type="project" value="UniProtKB-KW"/>
</dbReference>
<dbReference type="PANTHER" id="PTHR44936:SF9">
    <property type="entry name" value="SENSOR PROTEIN CREC"/>
    <property type="match status" value="1"/>
</dbReference>
<comment type="subcellular location">
    <subcellularLocation>
        <location evidence="2">Membrane</location>
    </subcellularLocation>
</comment>
<evidence type="ECO:0000256" key="12">
    <source>
        <dbReference type="SAM" id="MobiDB-lite"/>
    </source>
</evidence>
<dbReference type="InterPro" id="IPR050980">
    <property type="entry name" value="2C_sensor_his_kinase"/>
</dbReference>
<organism evidence="14 15">
    <name type="scientific">Phytomonospora endophytica</name>
    <dbReference type="NCBI Taxonomy" id="714109"/>
    <lineage>
        <taxon>Bacteria</taxon>
        <taxon>Bacillati</taxon>
        <taxon>Actinomycetota</taxon>
        <taxon>Actinomycetes</taxon>
        <taxon>Micromonosporales</taxon>
        <taxon>Micromonosporaceae</taxon>
        <taxon>Phytomonospora</taxon>
    </lineage>
</organism>
<evidence type="ECO:0000256" key="2">
    <source>
        <dbReference type="ARBA" id="ARBA00004370"/>
    </source>
</evidence>
<feature type="compositionally biased region" description="Acidic residues" evidence="12">
    <location>
        <begin position="626"/>
        <end position="638"/>
    </location>
</feature>
<feature type="region of interest" description="Disordered" evidence="12">
    <location>
        <begin position="902"/>
        <end position="965"/>
    </location>
</feature>
<evidence type="ECO:0000259" key="13">
    <source>
        <dbReference type="PROSITE" id="PS50885"/>
    </source>
</evidence>
<dbReference type="PANTHER" id="PTHR44936">
    <property type="entry name" value="SENSOR PROTEIN CREC"/>
    <property type="match status" value="1"/>
</dbReference>
<dbReference type="Gene3D" id="3.30.565.10">
    <property type="entry name" value="Histidine kinase-like ATPase, C-terminal domain"/>
    <property type="match status" value="1"/>
</dbReference>
<keyword evidence="15" id="KW-1185">Reference proteome</keyword>
<dbReference type="SMART" id="SM00387">
    <property type="entry name" value="HATPase_c"/>
    <property type="match status" value="1"/>
</dbReference>
<dbReference type="Gene3D" id="6.10.340.10">
    <property type="match status" value="1"/>
</dbReference>
<keyword evidence="9" id="KW-0067">ATP-binding</keyword>
<proteinExistence type="predicted"/>
<dbReference type="SUPFAM" id="SSF55874">
    <property type="entry name" value="ATPase domain of HSP90 chaperone/DNA topoisomerase II/histidine kinase"/>
    <property type="match status" value="1"/>
</dbReference>
<dbReference type="RefSeq" id="WP_184790129.1">
    <property type="nucleotide sequence ID" value="NZ_BONT01000081.1"/>
</dbReference>
<evidence type="ECO:0000256" key="7">
    <source>
        <dbReference type="ARBA" id="ARBA00022741"/>
    </source>
</evidence>
<dbReference type="Proteomes" id="UP000548476">
    <property type="component" value="Unassembled WGS sequence"/>
</dbReference>
<dbReference type="PROSITE" id="PS50885">
    <property type="entry name" value="HAMP"/>
    <property type="match status" value="1"/>
</dbReference>
<evidence type="ECO:0000256" key="8">
    <source>
        <dbReference type="ARBA" id="ARBA00022777"/>
    </source>
</evidence>
<reference evidence="14 15" key="1">
    <citation type="submission" date="2020-08" db="EMBL/GenBank/DDBJ databases">
        <title>Genomic Encyclopedia of Type Strains, Phase IV (KMG-IV): sequencing the most valuable type-strain genomes for metagenomic binning, comparative biology and taxonomic classification.</title>
        <authorList>
            <person name="Goeker M."/>
        </authorList>
    </citation>
    <scope>NUCLEOTIDE SEQUENCE [LARGE SCALE GENOMIC DNA]</scope>
    <source>
        <strain evidence="14 15">YIM 65646</strain>
    </source>
</reference>
<dbReference type="EC" id="2.7.13.3" evidence="3"/>
<keyword evidence="7" id="KW-0547">Nucleotide-binding</keyword>
<feature type="compositionally biased region" description="Polar residues" evidence="12">
    <location>
        <begin position="847"/>
        <end position="857"/>
    </location>
</feature>
<sequence length="965" mass="102885">MATTAGDAIEAGRLRSLVVLSSSVGNLSHLLQAERSSAVEALLGSQASAGDIFLADTKMTDEAATSYLGERATVTETPADITALLDRVERQLDQLPTLREQVVAGTVAASATAFRYQIIIGDLVTFRESIAQVGGAEGEVADQIRAAAALANAAEYAGAERTTVQRALDRGRLLPAAQQEITADHSGYIAAMREFNDLATAEWRGWVEQSMSGMEAVQAQIAEDDVARTKPGQRLVTQPVYWSQAMNARLAHLHLIQDLVDKDVIDEVTELRDAQRLWAGLQAGAVLVTVALALWLAVRLGRPVVRGLRRLRDAAHRVAAVDLPDAVAKLNDGDSLGDRTPDQFAADQTALLPAKGSDELAEVARAFNAVHTEAVRVAAEQAVLRLHIARMFVELARRGNSLTGRLTKALDEAESREENPEWLERLFAFDHMVTLLSRRNNSLLVLGGSSPAQARVRDEPVADVLKAAQGQVEHYTRVHFAGLAEGVAVKAKLVDEMVILLAELVDNATRFSQHVTVSASGLADRTIIQISDDGIGIDPPQRETLNGRLAYPRLDLDALHSMGMTVVGTIALRHGITVELRANEPKGTIAEVTVPASMLSKEQPREQQDSSAPAPLFQRSERDVPDEAETTAEVETDETPVPTLLFSGTGSPGERNEPTSVDTVEVPIPAVEPVAEPTRAFSAWREEEPAAPAVEERADGYSAPLGAPTQRIDGPPLPTRRPSPHPHPRPQPVTETEPEVTEVAPAEATGILSTGGLFGAPAVTRDDADSPSASPAQGFFNARSAAAEDTAPMSGGLFDKPATPEPPVRAADPEPASGGLPKRDRPEAAPEETPEPVTASDPDQGRTPGTTTLTDQETVALPMISPVPQQRQPAEDGWTDISQAASALLTPSVSELPRRAPMAHLVPGGLPDDQGATTVPTPQQSDYRDPDSVGATFAAYARGTSTDKKTMSMTTTDREPDSDRA</sequence>
<feature type="compositionally biased region" description="Low complexity" evidence="12">
    <location>
        <begin position="664"/>
        <end position="677"/>
    </location>
</feature>
<dbReference type="SMART" id="SM00304">
    <property type="entry name" value="HAMP"/>
    <property type="match status" value="1"/>
</dbReference>
<feature type="compositionally biased region" description="Basic and acidic residues" evidence="12">
    <location>
        <begin position="945"/>
        <end position="965"/>
    </location>
</feature>
<gene>
    <name evidence="14" type="ORF">HNR73_005173</name>
</gene>
<feature type="compositionally biased region" description="Polar residues" evidence="12">
    <location>
        <begin position="915"/>
        <end position="925"/>
    </location>
</feature>
<evidence type="ECO:0000256" key="6">
    <source>
        <dbReference type="ARBA" id="ARBA00022692"/>
    </source>
</evidence>
<dbReference type="Pfam" id="PF00672">
    <property type="entry name" value="HAMP"/>
    <property type="match status" value="1"/>
</dbReference>
<evidence type="ECO:0000256" key="4">
    <source>
        <dbReference type="ARBA" id="ARBA00022553"/>
    </source>
</evidence>
<keyword evidence="8 14" id="KW-0418">Kinase</keyword>
<dbReference type="InterPro" id="IPR036890">
    <property type="entry name" value="HATPase_C_sf"/>
</dbReference>
<evidence type="ECO:0000256" key="10">
    <source>
        <dbReference type="ARBA" id="ARBA00022989"/>
    </source>
</evidence>
<dbReference type="InterPro" id="IPR003594">
    <property type="entry name" value="HATPase_dom"/>
</dbReference>
<evidence type="ECO:0000313" key="14">
    <source>
        <dbReference type="EMBL" id="MBB6037297.1"/>
    </source>
</evidence>
<dbReference type="AlphaFoldDB" id="A0A841FVD0"/>
<name>A0A841FVD0_9ACTN</name>
<feature type="compositionally biased region" description="Basic and acidic residues" evidence="12">
    <location>
        <begin position="684"/>
        <end position="699"/>
    </location>
</feature>
<dbReference type="GO" id="GO:0016020">
    <property type="term" value="C:membrane"/>
    <property type="evidence" value="ECO:0007669"/>
    <property type="project" value="UniProtKB-SubCell"/>
</dbReference>
<accession>A0A841FVD0</accession>
<dbReference type="InterPro" id="IPR003660">
    <property type="entry name" value="HAMP_dom"/>
</dbReference>
<evidence type="ECO:0000256" key="3">
    <source>
        <dbReference type="ARBA" id="ARBA00012438"/>
    </source>
</evidence>
<evidence type="ECO:0000256" key="9">
    <source>
        <dbReference type="ARBA" id="ARBA00022840"/>
    </source>
</evidence>
<evidence type="ECO:0000256" key="1">
    <source>
        <dbReference type="ARBA" id="ARBA00000085"/>
    </source>
</evidence>
<comment type="caution">
    <text evidence="14">The sequence shown here is derived from an EMBL/GenBank/DDBJ whole genome shotgun (WGS) entry which is preliminary data.</text>
</comment>
<dbReference type="GO" id="GO:0004673">
    <property type="term" value="F:protein histidine kinase activity"/>
    <property type="evidence" value="ECO:0007669"/>
    <property type="project" value="UniProtKB-EC"/>
</dbReference>
<dbReference type="EMBL" id="JACHGT010000012">
    <property type="protein sequence ID" value="MBB6037297.1"/>
    <property type="molecule type" value="Genomic_DNA"/>
</dbReference>
<keyword evidence="5" id="KW-0808">Transferase</keyword>
<feature type="region of interest" description="Disordered" evidence="12">
    <location>
        <begin position="599"/>
        <end position="876"/>
    </location>
</feature>
<keyword evidence="10" id="KW-1133">Transmembrane helix</keyword>
<evidence type="ECO:0000256" key="5">
    <source>
        <dbReference type="ARBA" id="ARBA00022679"/>
    </source>
</evidence>
<keyword evidence="11" id="KW-0902">Two-component regulatory system</keyword>
<keyword evidence="4" id="KW-0597">Phosphoprotein</keyword>
<comment type="catalytic activity">
    <reaction evidence="1">
        <text>ATP + protein L-histidine = ADP + protein N-phospho-L-histidine.</text>
        <dbReference type="EC" id="2.7.13.3"/>
    </reaction>
</comment>
<dbReference type="Pfam" id="PF02518">
    <property type="entry name" value="HATPase_c"/>
    <property type="match status" value="1"/>
</dbReference>
<keyword evidence="6" id="KW-0812">Transmembrane</keyword>
<keyword evidence="10" id="KW-0472">Membrane</keyword>
<dbReference type="GO" id="GO:0005524">
    <property type="term" value="F:ATP binding"/>
    <property type="evidence" value="ECO:0007669"/>
    <property type="project" value="UniProtKB-KW"/>
</dbReference>
<dbReference type="InterPro" id="IPR013587">
    <property type="entry name" value="Nitrate/nitrite_sensing"/>
</dbReference>